<comment type="caution">
    <text evidence="3">The sequence shown here is derived from an EMBL/GenBank/DDBJ whole genome shotgun (WGS) entry which is preliminary data.</text>
</comment>
<dbReference type="EMBL" id="QZWG01000010">
    <property type="protein sequence ID" value="RZB85950.1"/>
    <property type="molecule type" value="Genomic_DNA"/>
</dbReference>
<dbReference type="PROSITE" id="PS51367">
    <property type="entry name" value="THAUMATIN_2"/>
    <property type="match status" value="2"/>
</dbReference>
<accession>A0A445IIJ2</accession>
<proteinExistence type="inferred from homology"/>
<evidence type="ECO:0000256" key="1">
    <source>
        <dbReference type="ARBA" id="ARBA00010607"/>
    </source>
</evidence>
<dbReference type="InterPro" id="IPR001938">
    <property type="entry name" value="Thaumatin"/>
</dbReference>
<reference evidence="3 4" key="1">
    <citation type="submission" date="2018-09" db="EMBL/GenBank/DDBJ databases">
        <title>A high-quality reference genome of wild soybean provides a powerful tool to mine soybean genomes.</title>
        <authorList>
            <person name="Xie M."/>
            <person name="Chung C.Y.L."/>
            <person name="Li M.-W."/>
            <person name="Wong F.-L."/>
            <person name="Chan T.-F."/>
            <person name="Lam H.-M."/>
        </authorList>
    </citation>
    <scope>NUCLEOTIDE SEQUENCE [LARGE SCALE GENOMIC DNA]</scope>
    <source>
        <strain evidence="4">cv. W05</strain>
        <tissue evidence="3">Hypocotyl of etiolated seedlings</tissue>
    </source>
</reference>
<comment type="similarity">
    <text evidence="1">Belongs to the thaumatin family.</text>
</comment>
<feature type="region of interest" description="Disordered" evidence="2">
    <location>
        <begin position="318"/>
        <end position="345"/>
    </location>
</feature>
<dbReference type="PANTHER" id="PTHR31048">
    <property type="entry name" value="OS03G0233200 PROTEIN"/>
    <property type="match status" value="1"/>
</dbReference>
<organism evidence="3 4">
    <name type="scientific">Glycine soja</name>
    <name type="common">Wild soybean</name>
    <dbReference type="NCBI Taxonomy" id="3848"/>
    <lineage>
        <taxon>Eukaryota</taxon>
        <taxon>Viridiplantae</taxon>
        <taxon>Streptophyta</taxon>
        <taxon>Embryophyta</taxon>
        <taxon>Tracheophyta</taxon>
        <taxon>Spermatophyta</taxon>
        <taxon>Magnoliopsida</taxon>
        <taxon>eudicotyledons</taxon>
        <taxon>Gunneridae</taxon>
        <taxon>Pentapetalae</taxon>
        <taxon>rosids</taxon>
        <taxon>fabids</taxon>
        <taxon>Fabales</taxon>
        <taxon>Fabaceae</taxon>
        <taxon>Papilionoideae</taxon>
        <taxon>50 kb inversion clade</taxon>
        <taxon>NPAAA clade</taxon>
        <taxon>indigoferoid/millettioid clade</taxon>
        <taxon>Phaseoleae</taxon>
        <taxon>Glycine</taxon>
        <taxon>Glycine subgen. Soja</taxon>
    </lineage>
</organism>
<protein>
    <submittedName>
        <fullName evidence="3">Thaumatin-like protein 1</fullName>
    </submittedName>
</protein>
<keyword evidence="4" id="KW-1185">Reference proteome</keyword>
<evidence type="ECO:0000313" key="3">
    <source>
        <dbReference type="EMBL" id="RZB85950.1"/>
    </source>
</evidence>
<dbReference type="Gene3D" id="2.60.110.10">
    <property type="entry name" value="Thaumatin"/>
    <property type="match status" value="2"/>
</dbReference>
<evidence type="ECO:0000256" key="2">
    <source>
        <dbReference type="SAM" id="MobiDB-lite"/>
    </source>
</evidence>
<name>A0A445IIJ2_GLYSO</name>
<dbReference type="InterPro" id="IPR037176">
    <property type="entry name" value="Osmotin/thaumatin-like_sf"/>
</dbReference>
<gene>
    <name evidence="3" type="ORF">D0Y65_026151</name>
</gene>
<dbReference type="Proteomes" id="UP000289340">
    <property type="component" value="Chromosome 10"/>
</dbReference>
<dbReference type="SUPFAM" id="SSF49870">
    <property type="entry name" value="Osmotin, thaumatin-like protein"/>
    <property type="match status" value="2"/>
</dbReference>
<sequence length="416" mass="45348">MLWPVTQTGDQKPQLSTTGFELSWLQEHQTLYVDLPSPWSSAFRARTECSNNNGRFNCATVDCTSDQVACNGAGSILPATKAEITVAENRGQDFYDVSNVDDFNIPMSLTAQGGSGDYKTLGCLRNINHVCPSQLQQPGPSGNVIACKSACVAFNADRYCHLGDYLGDRYCFGVLFMPAPFRLVFNIKPFKELLPPFVLASKIRSSHSPLVSFIVRLKSNKISILVSSGVFAKFVSNSNLLSYTSTSKALHYEAFQEESGEVSDFFQVVAQGAKVTFTNKCTYTVWPVTLTGDKKPQLSTTGFELASGASNSVDIPSPYSRVRSGLKPNAPTTTEGSTAPLLTAPPVKSHAMVPVQSRRQPRQKLPLQKTEDKISMRLLPPFVLASKTRSSHSPLVSFIVRLKSNKISILVSSGVL</sequence>
<dbReference type="AlphaFoldDB" id="A0A445IIJ2"/>
<dbReference type="Pfam" id="PF00314">
    <property type="entry name" value="Thaumatin"/>
    <property type="match status" value="1"/>
</dbReference>
<evidence type="ECO:0000313" key="4">
    <source>
        <dbReference type="Proteomes" id="UP000289340"/>
    </source>
</evidence>
<dbReference type="SMART" id="SM00205">
    <property type="entry name" value="THN"/>
    <property type="match status" value="1"/>
</dbReference>